<accession>A0ABP0FJV8</accession>
<organism evidence="7 8">
    <name type="scientific">Clavelina lepadiformis</name>
    <name type="common">Light-bulb sea squirt</name>
    <name type="synonym">Ascidia lepadiformis</name>
    <dbReference type="NCBI Taxonomy" id="159417"/>
    <lineage>
        <taxon>Eukaryota</taxon>
        <taxon>Metazoa</taxon>
        <taxon>Chordata</taxon>
        <taxon>Tunicata</taxon>
        <taxon>Ascidiacea</taxon>
        <taxon>Aplousobranchia</taxon>
        <taxon>Clavelinidae</taxon>
        <taxon>Clavelina</taxon>
    </lineage>
</organism>
<evidence type="ECO:0000256" key="2">
    <source>
        <dbReference type="ARBA" id="ARBA00022692"/>
    </source>
</evidence>
<name>A0ABP0FJV8_CLALP</name>
<reference evidence="7 8" key="1">
    <citation type="submission" date="2024-02" db="EMBL/GenBank/DDBJ databases">
        <authorList>
            <person name="Daric V."/>
            <person name="Darras S."/>
        </authorList>
    </citation>
    <scope>NUCLEOTIDE SEQUENCE [LARGE SCALE GENOMIC DNA]</scope>
</reference>
<sequence length="568" mass="63564">METYHTNGRNGRNDEVFMEENNNYNKKFHDPWTRNQTSNMKETDMFISDDDKSRIYKPRESEGNFSTQPLTDSQRKLSVYHQEPHRGSASFAISVFNLMNAILGSGILGLAYAMAQLGMVLFFIFTIIVAFFALYAIHLLLVMCDMTGVKAYEKLGFKAFGLPGRITAACCILLQNIGAMSSYLFIVKYELPNVLMTLMGLTSNDGSWYLNGNYLVVLVTLVIIMPLATFKNIGFLGYTSGFSISCMFFFIGVVIAKKFAISCPLFDESFFKSLNSSSTNNVSQNDMNDIVDVVTSVATSVGEEISEFGTAAVALVASNMSQVTPSQEDLTRLHMEENAIELHEKYGPQVCEAQAFALTKRWAYSIPTMTFSFVCHTAVLPIYAELKHPSVNRMQKVANTSIGICFVVYSLSAVFGYLTFYNWMEAEMLLMYSHTGETDILTMIVRLTVLVAVILTLPLTHFPARKALTFLLFPNKDFQWKIHLGLMFFLLSFINLLVIFVPSIREVFGIIGATASTMLVFVLPCTFFIKLDPRPMKSPKKIFAAAMCITGIGLMIESLSVIIIGYFD</sequence>
<feature type="transmembrane region" description="Helical" evidence="5">
    <location>
        <begin position="396"/>
        <end position="420"/>
    </location>
</feature>
<feature type="transmembrane region" description="Helical" evidence="5">
    <location>
        <begin position="542"/>
        <end position="567"/>
    </location>
</feature>
<comment type="caution">
    <text evidence="7">The sequence shown here is derived from an EMBL/GenBank/DDBJ whole genome shotgun (WGS) entry which is preliminary data.</text>
</comment>
<feature type="transmembrane region" description="Helical" evidence="5">
    <location>
        <begin position="235"/>
        <end position="256"/>
    </location>
</feature>
<comment type="subcellular location">
    <subcellularLocation>
        <location evidence="1">Membrane</location>
        <topology evidence="1">Multi-pass membrane protein</topology>
    </subcellularLocation>
</comment>
<dbReference type="InterPro" id="IPR013057">
    <property type="entry name" value="AA_transpt_TM"/>
</dbReference>
<dbReference type="Pfam" id="PF01490">
    <property type="entry name" value="Aa_trans"/>
    <property type="match status" value="1"/>
</dbReference>
<feature type="domain" description="Amino acid transporter transmembrane" evidence="6">
    <location>
        <begin position="89"/>
        <end position="563"/>
    </location>
</feature>
<evidence type="ECO:0000256" key="3">
    <source>
        <dbReference type="ARBA" id="ARBA00022989"/>
    </source>
</evidence>
<evidence type="ECO:0000256" key="5">
    <source>
        <dbReference type="SAM" id="Phobius"/>
    </source>
</evidence>
<keyword evidence="4 5" id="KW-0472">Membrane</keyword>
<keyword evidence="2 5" id="KW-0812">Transmembrane</keyword>
<evidence type="ECO:0000256" key="4">
    <source>
        <dbReference type="ARBA" id="ARBA00023136"/>
    </source>
</evidence>
<feature type="transmembrane region" description="Helical" evidence="5">
    <location>
        <begin position="120"/>
        <end position="144"/>
    </location>
</feature>
<evidence type="ECO:0000256" key="1">
    <source>
        <dbReference type="ARBA" id="ARBA00004141"/>
    </source>
</evidence>
<dbReference type="PANTHER" id="PTHR22950">
    <property type="entry name" value="AMINO ACID TRANSPORTER"/>
    <property type="match status" value="1"/>
</dbReference>
<keyword evidence="8" id="KW-1185">Reference proteome</keyword>
<feature type="transmembrane region" description="Helical" evidence="5">
    <location>
        <begin position="507"/>
        <end position="530"/>
    </location>
</feature>
<dbReference type="PANTHER" id="PTHR22950:SF702">
    <property type="entry name" value="AMINO ACID TRANSPORTER PROTEIN"/>
    <property type="match status" value="1"/>
</dbReference>
<keyword evidence="3 5" id="KW-1133">Transmembrane helix</keyword>
<evidence type="ECO:0000259" key="6">
    <source>
        <dbReference type="Pfam" id="PF01490"/>
    </source>
</evidence>
<protein>
    <recommendedName>
        <fullName evidence="6">Amino acid transporter transmembrane domain-containing protein</fullName>
    </recommendedName>
</protein>
<evidence type="ECO:0000313" key="8">
    <source>
        <dbReference type="Proteomes" id="UP001642483"/>
    </source>
</evidence>
<feature type="transmembrane region" description="Helical" evidence="5">
    <location>
        <begin position="482"/>
        <end position="501"/>
    </location>
</feature>
<proteinExistence type="predicted"/>
<evidence type="ECO:0000313" key="7">
    <source>
        <dbReference type="EMBL" id="CAK8679934.1"/>
    </source>
</evidence>
<dbReference type="EMBL" id="CAWYQH010000068">
    <property type="protein sequence ID" value="CAK8679934.1"/>
    <property type="molecule type" value="Genomic_DNA"/>
</dbReference>
<feature type="transmembrane region" description="Helical" evidence="5">
    <location>
        <begin position="165"/>
        <end position="186"/>
    </location>
</feature>
<feature type="transmembrane region" description="Helical" evidence="5">
    <location>
        <begin position="362"/>
        <end position="384"/>
    </location>
</feature>
<feature type="transmembrane region" description="Helical" evidence="5">
    <location>
        <begin position="440"/>
        <end position="462"/>
    </location>
</feature>
<feature type="transmembrane region" description="Helical" evidence="5">
    <location>
        <begin position="206"/>
        <end position="228"/>
    </location>
</feature>
<feature type="transmembrane region" description="Helical" evidence="5">
    <location>
        <begin position="91"/>
        <end position="114"/>
    </location>
</feature>
<dbReference type="Proteomes" id="UP001642483">
    <property type="component" value="Unassembled WGS sequence"/>
</dbReference>
<gene>
    <name evidence="7" type="ORF">CVLEPA_LOCUS10175</name>
</gene>